<protein>
    <submittedName>
        <fullName evidence="2">Uncharacterized protein</fullName>
    </submittedName>
</protein>
<accession>A0AAV4SIL8</accession>
<dbReference type="EMBL" id="BPLR01009603">
    <property type="protein sequence ID" value="GIY33194.1"/>
    <property type="molecule type" value="Genomic_DNA"/>
</dbReference>
<evidence type="ECO:0000256" key="1">
    <source>
        <dbReference type="SAM" id="MobiDB-lite"/>
    </source>
</evidence>
<gene>
    <name evidence="2" type="ORF">CEXT_12301</name>
</gene>
<organism evidence="2 3">
    <name type="scientific">Caerostris extrusa</name>
    <name type="common">Bark spider</name>
    <name type="synonym">Caerostris bankana</name>
    <dbReference type="NCBI Taxonomy" id="172846"/>
    <lineage>
        <taxon>Eukaryota</taxon>
        <taxon>Metazoa</taxon>
        <taxon>Ecdysozoa</taxon>
        <taxon>Arthropoda</taxon>
        <taxon>Chelicerata</taxon>
        <taxon>Arachnida</taxon>
        <taxon>Araneae</taxon>
        <taxon>Araneomorphae</taxon>
        <taxon>Entelegynae</taxon>
        <taxon>Araneoidea</taxon>
        <taxon>Araneidae</taxon>
        <taxon>Caerostris</taxon>
    </lineage>
</organism>
<evidence type="ECO:0000313" key="3">
    <source>
        <dbReference type="Proteomes" id="UP001054945"/>
    </source>
</evidence>
<dbReference type="Proteomes" id="UP001054945">
    <property type="component" value="Unassembled WGS sequence"/>
</dbReference>
<keyword evidence="3" id="KW-1185">Reference proteome</keyword>
<sequence length="275" mass="31339">MSSNRNVFCPLGAADAAIEETHLCMRSRATVSSPMTPKKRQDAEEVIFRSYGGVLCRSLFPLEGLDPHAGFVFRTPSLLRFKLVRLQDTRGMDSPEKLNGFLTTNNGKYFICIKKNNASLHPENNEFSKVNNATLEHDLQTERISLFKEKKSQRYLHSCSRSVCRDVAVVYRYGDTENRGIEDGCLSLLLRHVKNVRRCRFIDSLSLSHPNKLYKTKTRRLLPHFSVLSPENPTQSYILKPSINQTSSSSCQELREEGEERNERVAGLWSQGKIP</sequence>
<name>A0AAV4SIL8_CAEEX</name>
<evidence type="ECO:0000313" key="2">
    <source>
        <dbReference type="EMBL" id="GIY33194.1"/>
    </source>
</evidence>
<feature type="region of interest" description="Disordered" evidence="1">
    <location>
        <begin position="249"/>
        <end position="275"/>
    </location>
</feature>
<reference evidence="2 3" key="1">
    <citation type="submission" date="2021-06" db="EMBL/GenBank/DDBJ databases">
        <title>Caerostris extrusa draft genome.</title>
        <authorList>
            <person name="Kono N."/>
            <person name="Arakawa K."/>
        </authorList>
    </citation>
    <scope>NUCLEOTIDE SEQUENCE [LARGE SCALE GENOMIC DNA]</scope>
</reference>
<comment type="caution">
    <text evidence="2">The sequence shown here is derived from an EMBL/GenBank/DDBJ whole genome shotgun (WGS) entry which is preliminary data.</text>
</comment>
<proteinExistence type="predicted"/>
<dbReference type="AlphaFoldDB" id="A0AAV4SIL8"/>